<comment type="caution">
    <text evidence="5">The sequence shown here is derived from an EMBL/GenBank/DDBJ whole genome shotgun (WGS) entry which is preliminary data.</text>
</comment>
<dbReference type="Proteomes" id="UP000587211">
    <property type="component" value="Unassembled WGS sequence"/>
</dbReference>
<dbReference type="Gene3D" id="2.60.40.10">
    <property type="entry name" value="Immunoglobulins"/>
    <property type="match status" value="1"/>
</dbReference>
<dbReference type="SUPFAM" id="SSF49452">
    <property type="entry name" value="Starch-binding domain-like"/>
    <property type="match status" value="1"/>
</dbReference>
<gene>
    <name evidence="6" type="ORF">BJ975_001688</name>
    <name evidence="5" type="ORF">IDH50_11820</name>
</gene>
<evidence type="ECO:0000313" key="7">
    <source>
        <dbReference type="Proteomes" id="UP000587211"/>
    </source>
</evidence>
<dbReference type="Gene3D" id="2.60.40.2700">
    <property type="match status" value="3"/>
</dbReference>
<dbReference type="AlphaFoldDB" id="A0A8I0KJA5"/>
<dbReference type="EMBL" id="JACBZN010000001">
    <property type="protein sequence ID" value="NYI38313.1"/>
    <property type="molecule type" value="Genomic_DNA"/>
</dbReference>
<evidence type="ECO:0000313" key="6">
    <source>
        <dbReference type="EMBL" id="NYI38313.1"/>
    </source>
</evidence>
<evidence type="ECO:0000313" key="8">
    <source>
        <dbReference type="Proteomes" id="UP000659061"/>
    </source>
</evidence>
<evidence type="ECO:0000256" key="3">
    <source>
        <dbReference type="ARBA" id="ARBA00030238"/>
    </source>
</evidence>
<feature type="chain" id="PRO_5034690576" description="alpha-amylase" evidence="4">
    <location>
        <begin position="31"/>
        <end position="496"/>
    </location>
</feature>
<evidence type="ECO:0000256" key="2">
    <source>
        <dbReference type="ARBA" id="ARBA00012595"/>
    </source>
</evidence>
<dbReference type="Proteomes" id="UP000659061">
    <property type="component" value="Unassembled WGS sequence"/>
</dbReference>
<dbReference type="InterPro" id="IPR013783">
    <property type="entry name" value="Ig-like_fold"/>
</dbReference>
<accession>A0A8I0KJA5</accession>
<reference evidence="5" key="2">
    <citation type="submission" date="2020-09" db="EMBL/GenBank/DDBJ databases">
        <title>Novel species in genus Aeromicrobium.</title>
        <authorList>
            <person name="Zhang G."/>
        </authorList>
    </citation>
    <scope>NUCLEOTIDE SEQUENCE</scope>
    <source>
        <strain evidence="5">SSW1-57</strain>
    </source>
</reference>
<feature type="signal peptide" evidence="4">
    <location>
        <begin position="1"/>
        <end position="30"/>
    </location>
</feature>
<dbReference type="RefSeq" id="WP_179424910.1">
    <property type="nucleotide sequence ID" value="NZ_BAAAMP010000001.1"/>
</dbReference>
<evidence type="ECO:0000256" key="4">
    <source>
        <dbReference type="SAM" id="SignalP"/>
    </source>
</evidence>
<sequence length="496" mass="50662">MSATRVLSQLTAAAVATTALATLTSSVAHAEATGVIRGTVLETGHVIAPGIDVSLYRLSGEFVQATVADSSAGGYAFTGLEPGSYILWFENQNEAVSEWYDNQPDKPQATPITLGAGQTYVADAYLTQISENLAVPTISGTPTVGSVLTASRGTWYPTQGVEFSHQWLRDGAVIAGATTSTYRLRDADGGHRISVRSVAMVQGATETATSASTALVTGGTAPVETIANVAKPAISGSTTVGSVLTATPGSWTPADASVTLQWLRGDTVVGTGSSYTTATQDIGSVLRVRATASRSGWTAGVAESTDFGPITSAAPVLVAPVLVTPPTVSGTARVGSTLTATTGSWSTAASHAFRWTRNGKAISGATGRSHRLTPADARARIAVVVTASNPAGGASATSAARPVARATTRLSASAKPLRKGRLKVTAKVTSQGSRTGRVTITVKSGGKTKVVRTTLSRGSRTLTIKGLRKGRATVRVVYAGDASTSGASLTRKTTVR</sequence>
<dbReference type="GO" id="GO:0030246">
    <property type="term" value="F:carbohydrate binding"/>
    <property type="evidence" value="ECO:0007669"/>
    <property type="project" value="InterPro"/>
</dbReference>
<protein>
    <recommendedName>
        <fullName evidence="2">alpha-amylase</fullName>
        <ecNumber evidence="2">3.2.1.1</ecNumber>
    </recommendedName>
    <alternativeName>
        <fullName evidence="3">1,4-alpha-D-glucan glucanohydrolase</fullName>
    </alternativeName>
</protein>
<dbReference type="EMBL" id="JACWMT010000002">
    <property type="protein sequence ID" value="MBD1270922.1"/>
    <property type="molecule type" value="Genomic_DNA"/>
</dbReference>
<evidence type="ECO:0000313" key="5">
    <source>
        <dbReference type="EMBL" id="MBD1270922.1"/>
    </source>
</evidence>
<organism evidence="5 8">
    <name type="scientific">Aeromicrobium tamlense</name>
    <dbReference type="NCBI Taxonomy" id="375541"/>
    <lineage>
        <taxon>Bacteria</taxon>
        <taxon>Bacillati</taxon>
        <taxon>Actinomycetota</taxon>
        <taxon>Actinomycetes</taxon>
        <taxon>Propionibacteriales</taxon>
        <taxon>Nocardioidaceae</taxon>
        <taxon>Aeromicrobium</taxon>
    </lineage>
</organism>
<keyword evidence="7" id="KW-1185">Reference proteome</keyword>
<comment type="catalytic activity">
    <reaction evidence="1">
        <text>Endohydrolysis of (1-&gt;4)-alpha-D-glucosidic linkages in polysaccharides containing three or more (1-&gt;4)-alpha-linked D-glucose units.</text>
        <dbReference type="EC" id="3.2.1.1"/>
    </reaction>
</comment>
<reference evidence="6 7" key="1">
    <citation type="submission" date="2020-07" db="EMBL/GenBank/DDBJ databases">
        <title>Sequencing the genomes of 1000 actinobacteria strains.</title>
        <authorList>
            <person name="Klenk H.-P."/>
        </authorList>
    </citation>
    <scope>NUCLEOTIDE SEQUENCE [LARGE SCALE GENOMIC DNA]</scope>
    <source>
        <strain evidence="6 7">DSM 19087</strain>
    </source>
</reference>
<dbReference type="GO" id="GO:0004556">
    <property type="term" value="F:alpha-amylase activity"/>
    <property type="evidence" value="ECO:0007669"/>
    <property type="project" value="UniProtKB-EC"/>
</dbReference>
<dbReference type="EC" id="3.2.1.1" evidence="2"/>
<dbReference type="GO" id="GO:0005975">
    <property type="term" value="P:carbohydrate metabolic process"/>
    <property type="evidence" value="ECO:0007669"/>
    <property type="project" value="UniProtKB-ARBA"/>
</dbReference>
<evidence type="ECO:0000256" key="1">
    <source>
        <dbReference type="ARBA" id="ARBA00000548"/>
    </source>
</evidence>
<proteinExistence type="predicted"/>
<name>A0A8I0KJA5_9ACTN</name>
<dbReference type="InterPro" id="IPR013784">
    <property type="entry name" value="Carb-bd-like_fold"/>
</dbReference>
<keyword evidence="4" id="KW-0732">Signal</keyword>